<sequence length="154" mass="18041">MIDRRMSLTPLLPTSTFEQKKKPAKQSQKDYDDVQKRIVRTGVQMGHVSRYIEKIFGCYVTSSFLINIAAIVSTKNNIKIDKLARRNRSALLCWFAENWTHVYPVIHELMQKFIYSGMDVNKKNYPQEMIQEPQNNENEILDPSDLSQLINHHE</sequence>
<proteinExistence type="predicted"/>
<dbReference type="VEuPathDB" id="TrichDB:TVAG_412710"/>
<keyword evidence="2" id="KW-1185">Reference proteome</keyword>
<evidence type="ECO:0000313" key="1">
    <source>
        <dbReference type="EMBL" id="EAY03467.1"/>
    </source>
</evidence>
<dbReference type="InParanoid" id="A2EV84"/>
<dbReference type="KEGG" id="tva:4761312"/>
<dbReference type="Proteomes" id="UP000001542">
    <property type="component" value="Unassembled WGS sequence"/>
</dbReference>
<evidence type="ECO:0000313" key="2">
    <source>
        <dbReference type="Proteomes" id="UP000001542"/>
    </source>
</evidence>
<organism evidence="1 2">
    <name type="scientific">Trichomonas vaginalis (strain ATCC PRA-98 / G3)</name>
    <dbReference type="NCBI Taxonomy" id="412133"/>
    <lineage>
        <taxon>Eukaryota</taxon>
        <taxon>Metamonada</taxon>
        <taxon>Parabasalia</taxon>
        <taxon>Trichomonadida</taxon>
        <taxon>Trichomonadidae</taxon>
        <taxon>Trichomonas</taxon>
    </lineage>
</organism>
<dbReference type="RefSeq" id="XP_001315690.1">
    <property type="nucleotide sequence ID" value="XM_001315655.1"/>
</dbReference>
<dbReference type="VEuPathDB" id="TrichDB:TVAGG3_0936270"/>
<dbReference type="EMBL" id="DS113504">
    <property type="protein sequence ID" value="EAY03467.1"/>
    <property type="molecule type" value="Genomic_DNA"/>
</dbReference>
<protein>
    <submittedName>
        <fullName evidence="1">Uncharacterized protein</fullName>
    </submittedName>
</protein>
<gene>
    <name evidence="1" type="ORF">TVAG_412710</name>
</gene>
<dbReference type="AlphaFoldDB" id="A2EV84"/>
<name>A2EV84_TRIV3</name>
<reference evidence="1" key="2">
    <citation type="journal article" date="2007" name="Science">
        <title>Draft genome sequence of the sexually transmitted pathogen Trichomonas vaginalis.</title>
        <authorList>
            <person name="Carlton J.M."/>
            <person name="Hirt R.P."/>
            <person name="Silva J.C."/>
            <person name="Delcher A.L."/>
            <person name="Schatz M."/>
            <person name="Zhao Q."/>
            <person name="Wortman J.R."/>
            <person name="Bidwell S.L."/>
            <person name="Alsmark U.C.M."/>
            <person name="Besteiro S."/>
            <person name="Sicheritz-Ponten T."/>
            <person name="Noel C.J."/>
            <person name="Dacks J.B."/>
            <person name="Foster P.G."/>
            <person name="Simillion C."/>
            <person name="Van de Peer Y."/>
            <person name="Miranda-Saavedra D."/>
            <person name="Barton G.J."/>
            <person name="Westrop G.D."/>
            <person name="Mueller S."/>
            <person name="Dessi D."/>
            <person name="Fiori P.L."/>
            <person name="Ren Q."/>
            <person name="Paulsen I."/>
            <person name="Zhang H."/>
            <person name="Bastida-Corcuera F.D."/>
            <person name="Simoes-Barbosa A."/>
            <person name="Brown M.T."/>
            <person name="Hayes R.D."/>
            <person name="Mukherjee M."/>
            <person name="Okumura C.Y."/>
            <person name="Schneider R."/>
            <person name="Smith A.J."/>
            <person name="Vanacova S."/>
            <person name="Villalvazo M."/>
            <person name="Haas B.J."/>
            <person name="Pertea M."/>
            <person name="Feldblyum T.V."/>
            <person name="Utterback T.R."/>
            <person name="Shu C.L."/>
            <person name="Osoegawa K."/>
            <person name="de Jong P.J."/>
            <person name="Hrdy I."/>
            <person name="Horvathova L."/>
            <person name="Zubacova Z."/>
            <person name="Dolezal P."/>
            <person name="Malik S.B."/>
            <person name="Logsdon J.M. Jr."/>
            <person name="Henze K."/>
            <person name="Gupta A."/>
            <person name="Wang C.C."/>
            <person name="Dunne R.L."/>
            <person name="Upcroft J.A."/>
            <person name="Upcroft P."/>
            <person name="White O."/>
            <person name="Salzberg S.L."/>
            <person name="Tang P."/>
            <person name="Chiu C.-H."/>
            <person name="Lee Y.-S."/>
            <person name="Embley T.M."/>
            <person name="Coombs G.H."/>
            <person name="Mottram J.C."/>
            <person name="Tachezy J."/>
            <person name="Fraser-Liggett C.M."/>
            <person name="Johnson P.J."/>
        </authorList>
    </citation>
    <scope>NUCLEOTIDE SEQUENCE [LARGE SCALE GENOMIC DNA]</scope>
    <source>
        <strain evidence="1">G3</strain>
    </source>
</reference>
<reference evidence="1" key="1">
    <citation type="submission" date="2006-10" db="EMBL/GenBank/DDBJ databases">
        <authorList>
            <person name="Amadeo P."/>
            <person name="Zhao Q."/>
            <person name="Wortman J."/>
            <person name="Fraser-Liggett C."/>
            <person name="Carlton J."/>
        </authorList>
    </citation>
    <scope>NUCLEOTIDE SEQUENCE</scope>
    <source>
        <strain evidence="1">G3</strain>
    </source>
</reference>
<accession>A2EV84</accession>